<dbReference type="HAMAP" id="MF_00667">
    <property type="entry name" value="SspH"/>
    <property type="match status" value="1"/>
</dbReference>
<dbReference type="NCBIfam" id="TIGR02861">
    <property type="entry name" value="SASP_H"/>
    <property type="match status" value="1"/>
</dbReference>
<dbReference type="GO" id="GO:0042601">
    <property type="term" value="C:endospore-forming forespore"/>
    <property type="evidence" value="ECO:0007669"/>
    <property type="project" value="InterPro"/>
</dbReference>
<comment type="similarity">
    <text evidence="2">Belongs to the SspH family.</text>
</comment>
<evidence type="ECO:0000313" key="6">
    <source>
        <dbReference type="Proteomes" id="UP000199695"/>
    </source>
</evidence>
<comment type="subcellular location">
    <subcellularLocation>
        <location evidence="1">Spore core</location>
    </subcellularLocation>
</comment>
<feature type="region of interest" description="Disordered" evidence="4">
    <location>
        <begin position="38"/>
        <end position="60"/>
    </location>
</feature>
<gene>
    <name evidence="5" type="ORF">SAMN05444955_10991</name>
</gene>
<dbReference type="Pfam" id="PF08141">
    <property type="entry name" value="SspH"/>
    <property type="match status" value="1"/>
</dbReference>
<dbReference type="GO" id="GO:0030436">
    <property type="term" value="P:asexual sporulation"/>
    <property type="evidence" value="ECO:0007669"/>
    <property type="project" value="InterPro"/>
</dbReference>
<evidence type="ECO:0000256" key="3">
    <source>
        <dbReference type="ARBA" id="ARBA00022969"/>
    </source>
</evidence>
<name>A0A1H8FVI8_9BACL</name>
<reference evidence="5 6" key="1">
    <citation type="submission" date="2016-10" db="EMBL/GenBank/DDBJ databases">
        <authorList>
            <person name="de Groot N.N."/>
        </authorList>
    </citation>
    <scope>NUCLEOTIDE SEQUENCE [LARGE SCALE GENOMIC DNA]</scope>
    <source>
        <strain evidence="5 6">DSM 46701</strain>
    </source>
</reference>
<protein>
    <submittedName>
        <fullName evidence="5">Small acid-soluble spore protein H (Minor)</fullName>
    </submittedName>
</protein>
<evidence type="ECO:0000313" key="5">
    <source>
        <dbReference type="EMBL" id="SEN35565.1"/>
    </source>
</evidence>
<evidence type="ECO:0000256" key="4">
    <source>
        <dbReference type="SAM" id="MobiDB-lite"/>
    </source>
</evidence>
<feature type="compositionally biased region" description="Basic and acidic residues" evidence="4">
    <location>
        <begin position="45"/>
        <end position="60"/>
    </location>
</feature>
<dbReference type="EMBL" id="FOCQ01000009">
    <property type="protein sequence ID" value="SEN35565.1"/>
    <property type="molecule type" value="Genomic_DNA"/>
</dbReference>
<organism evidence="5 6">
    <name type="scientific">Lihuaxuella thermophila</name>
    <dbReference type="NCBI Taxonomy" id="1173111"/>
    <lineage>
        <taxon>Bacteria</taxon>
        <taxon>Bacillati</taxon>
        <taxon>Bacillota</taxon>
        <taxon>Bacilli</taxon>
        <taxon>Bacillales</taxon>
        <taxon>Thermoactinomycetaceae</taxon>
        <taxon>Lihuaxuella</taxon>
    </lineage>
</organism>
<dbReference type="GO" id="GO:0030435">
    <property type="term" value="P:sporulation resulting in formation of a cellular spore"/>
    <property type="evidence" value="ECO:0007669"/>
    <property type="project" value="UniProtKB-KW"/>
</dbReference>
<dbReference type="InterPro" id="IPR012610">
    <property type="entry name" value="SASP_SspH"/>
</dbReference>
<sequence>MDLSRANQIVESPEKVKVFHQGVPVWIEAVDDGNQTAWVYPENNPDDHKKVPVRELEEQR</sequence>
<dbReference type="STRING" id="1173111.SAMN05444955_10991"/>
<dbReference type="Proteomes" id="UP000199695">
    <property type="component" value="Unassembled WGS sequence"/>
</dbReference>
<proteinExistence type="inferred from homology"/>
<dbReference type="AlphaFoldDB" id="A0A1H8FVI8"/>
<accession>A0A1H8FVI8</accession>
<dbReference type="RefSeq" id="WP_089969294.1">
    <property type="nucleotide sequence ID" value="NZ_FOCQ01000009.1"/>
</dbReference>
<evidence type="ECO:0000256" key="2">
    <source>
        <dbReference type="ARBA" id="ARBA00006573"/>
    </source>
</evidence>
<evidence type="ECO:0000256" key="1">
    <source>
        <dbReference type="ARBA" id="ARBA00004288"/>
    </source>
</evidence>
<dbReference type="OrthoDB" id="1683648at2"/>
<keyword evidence="3" id="KW-0749">Sporulation</keyword>
<keyword evidence="6" id="KW-1185">Reference proteome</keyword>